<reference evidence="3 4" key="2">
    <citation type="submission" date="2018-06" db="EMBL/GenBank/DDBJ databases">
        <title>Comparative genomics of rhizobia nodulating Arachis hypogaea in China.</title>
        <authorList>
            <person name="Li Y."/>
        </authorList>
    </citation>
    <scope>NUCLEOTIDE SEQUENCE [LARGE SCALE GENOMIC DNA]</scope>
    <source>
        <strain evidence="3 4">CCBAU 51658</strain>
    </source>
</reference>
<keyword evidence="4" id="KW-1185">Reference proteome</keyword>
<organism evidence="2 5">
    <name type="scientific">Bradyrhizobium guangdongense</name>
    <dbReference type="NCBI Taxonomy" id="1325090"/>
    <lineage>
        <taxon>Bacteria</taxon>
        <taxon>Pseudomonadati</taxon>
        <taxon>Pseudomonadota</taxon>
        <taxon>Alphaproteobacteria</taxon>
        <taxon>Hyphomicrobiales</taxon>
        <taxon>Nitrobacteraceae</taxon>
        <taxon>Bradyrhizobium</taxon>
    </lineage>
</organism>
<evidence type="ECO:0000313" key="5">
    <source>
        <dbReference type="Proteomes" id="UP000625079"/>
    </source>
</evidence>
<protein>
    <submittedName>
        <fullName evidence="2">Uncharacterized protein</fullName>
    </submittedName>
</protein>
<reference evidence="2" key="3">
    <citation type="submission" date="2022-12" db="EMBL/GenBank/DDBJ databases">
        <authorList>
            <person name="Sun Q."/>
            <person name="Zhou Y."/>
        </authorList>
    </citation>
    <scope>NUCLEOTIDE SEQUENCE</scope>
    <source>
        <strain evidence="2">CGMCC 1.15034</strain>
    </source>
</reference>
<evidence type="ECO:0000256" key="1">
    <source>
        <dbReference type="SAM" id="SignalP"/>
    </source>
</evidence>
<evidence type="ECO:0000313" key="2">
    <source>
        <dbReference type="EMBL" id="GGI19193.1"/>
    </source>
</evidence>
<dbReference type="Proteomes" id="UP000593880">
    <property type="component" value="Chromosome"/>
</dbReference>
<feature type="chain" id="PRO_5044601101" evidence="1">
    <location>
        <begin position="27"/>
        <end position="83"/>
    </location>
</feature>
<gene>
    <name evidence="2" type="ORF">GCM10010987_03080</name>
    <name evidence="3" type="ORF">XH86_09865</name>
</gene>
<dbReference type="EMBL" id="BMHC01000001">
    <property type="protein sequence ID" value="GGI19193.1"/>
    <property type="molecule type" value="Genomic_DNA"/>
</dbReference>
<feature type="signal peptide" evidence="1">
    <location>
        <begin position="1"/>
        <end position="26"/>
    </location>
</feature>
<dbReference type="EMBL" id="CP030057">
    <property type="protein sequence ID" value="QOZ59014.1"/>
    <property type="molecule type" value="Genomic_DNA"/>
</dbReference>
<dbReference type="RefSeq" id="WP_128964634.1">
    <property type="nucleotide sequence ID" value="NZ_BMHC01000001.1"/>
</dbReference>
<evidence type="ECO:0000313" key="3">
    <source>
        <dbReference type="EMBL" id="QOZ59014.1"/>
    </source>
</evidence>
<proteinExistence type="predicted"/>
<dbReference type="AlphaFoldDB" id="A0A410V2U9"/>
<name>A0A410V2U9_9BRAD</name>
<dbReference type="Proteomes" id="UP000625079">
    <property type="component" value="Unassembled WGS sequence"/>
</dbReference>
<accession>A0A410V2U9</accession>
<dbReference type="OrthoDB" id="8242834at2"/>
<sequence>MRRISMLCAAAGLAAAAFVAASPAEAGYHLIRWHDSGVCQIWDESIPTTPWPAGYHRASASVPTFLDALALKDQALKAGHCSW</sequence>
<keyword evidence="1" id="KW-0732">Signal</keyword>
<evidence type="ECO:0000313" key="4">
    <source>
        <dbReference type="Proteomes" id="UP000593880"/>
    </source>
</evidence>
<reference evidence="2" key="1">
    <citation type="journal article" date="2014" name="Int. J. Syst. Evol. Microbiol.">
        <title>Complete genome sequence of Corynebacterium casei LMG S-19264T (=DSM 44701T), isolated from a smear-ripened cheese.</title>
        <authorList>
            <consortium name="US DOE Joint Genome Institute (JGI-PGF)"/>
            <person name="Walter F."/>
            <person name="Albersmeier A."/>
            <person name="Kalinowski J."/>
            <person name="Ruckert C."/>
        </authorList>
    </citation>
    <scope>NUCLEOTIDE SEQUENCE</scope>
    <source>
        <strain evidence="2">CGMCC 1.15034</strain>
    </source>
</reference>